<evidence type="ECO:0000256" key="1">
    <source>
        <dbReference type="ARBA" id="ARBA00008710"/>
    </source>
</evidence>
<evidence type="ECO:0000256" key="2">
    <source>
        <dbReference type="ARBA" id="ARBA00049106"/>
    </source>
</evidence>
<dbReference type="InterPro" id="IPR012349">
    <property type="entry name" value="Split_barrel_FMN-bd"/>
</dbReference>
<sequence length="153" mass="17028">MTELQGEYVPSTADWVREQVAAFEASDGAEANVLERDGKPIILITNRGAKTGAIRKTPLMRVERDGRYLAVASMGGSDKNPAWVANFRKYPDMVLQDGGTKKAYVARELAGAEREEWWAYAVQTWPTYGEYQPNTSRIFPLFLLEPAGEQPAS</sequence>
<evidence type="ECO:0000313" key="3">
    <source>
        <dbReference type="EMBL" id="MBB3090512.1"/>
    </source>
</evidence>
<reference evidence="3 4" key="1">
    <citation type="submission" date="2020-08" db="EMBL/GenBank/DDBJ databases">
        <title>Genomic Encyclopedia of Type Strains, Phase III (KMG-III): the genomes of soil and plant-associated and newly described type strains.</title>
        <authorList>
            <person name="Whitman W."/>
        </authorList>
    </citation>
    <scope>NUCLEOTIDE SEQUENCE [LARGE SCALE GENOMIC DNA]</scope>
    <source>
        <strain evidence="3 4">CECT 3302</strain>
    </source>
</reference>
<dbReference type="Pfam" id="PF04075">
    <property type="entry name" value="F420H2_quin_red"/>
    <property type="match status" value="1"/>
</dbReference>
<dbReference type="InterPro" id="IPR004378">
    <property type="entry name" value="F420H2_quin_Rdtase"/>
</dbReference>
<dbReference type="RefSeq" id="WP_183547421.1">
    <property type="nucleotide sequence ID" value="NZ_BMQT01000005.1"/>
</dbReference>
<organism evidence="3 4">
    <name type="scientific">Nocardioides albus</name>
    <dbReference type="NCBI Taxonomy" id="1841"/>
    <lineage>
        <taxon>Bacteria</taxon>
        <taxon>Bacillati</taxon>
        <taxon>Actinomycetota</taxon>
        <taxon>Actinomycetes</taxon>
        <taxon>Propionibacteriales</taxon>
        <taxon>Nocardioidaceae</taxon>
        <taxon>Nocardioides</taxon>
    </lineage>
</organism>
<gene>
    <name evidence="3" type="ORF">FHS12_003470</name>
</gene>
<proteinExistence type="inferred from homology"/>
<accession>A0A7W5A6C0</accession>
<dbReference type="GO" id="GO:0005886">
    <property type="term" value="C:plasma membrane"/>
    <property type="evidence" value="ECO:0007669"/>
    <property type="project" value="TreeGrafter"/>
</dbReference>
<dbReference type="AlphaFoldDB" id="A0A7W5A6C0"/>
<dbReference type="NCBIfam" id="TIGR00026">
    <property type="entry name" value="hi_GC_TIGR00026"/>
    <property type="match status" value="1"/>
</dbReference>
<dbReference type="EMBL" id="JACHXG010000007">
    <property type="protein sequence ID" value="MBB3090512.1"/>
    <property type="molecule type" value="Genomic_DNA"/>
</dbReference>
<dbReference type="PANTHER" id="PTHR39428">
    <property type="entry name" value="F420H(2)-DEPENDENT QUINONE REDUCTASE RV1261C"/>
    <property type="match status" value="1"/>
</dbReference>
<keyword evidence="4" id="KW-1185">Reference proteome</keyword>
<comment type="caution">
    <text evidence="3">The sequence shown here is derived from an EMBL/GenBank/DDBJ whole genome shotgun (WGS) entry which is preliminary data.</text>
</comment>
<comment type="similarity">
    <text evidence="1">Belongs to the F420H(2)-dependent quinone reductase family.</text>
</comment>
<dbReference type="GO" id="GO:0016491">
    <property type="term" value="F:oxidoreductase activity"/>
    <property type="evidence" value="ECO:0007669"/>
    <property type="project" value="InterPro"/>
</dbReference>
<name>A0A7W5A6C0_9ACTN</name>
<comment type="catalytic activity">
    <reaction evidence="2">
        <text>oxidized coenzyme F420-(gamma-L-Glu)(n) + a quinol + H(+) = reduced coenzyme F420-(gamma-L-Glu)(n) + a quinone</text>
        <dbReference type="Rhea" id="RHEA:39663"/>
        <dbReference type="Rhea" id="RHEA-COMP:12939"/>
        <dbReference type="Rhea" id="RHEA-COMP:14378"/>
        <dbReference type="ChEBI" id="CHEBI:15378"/>
        <dbReference type="ChEBI" id="CHEBI:24646"/>
        <dbReference type="ChEBI" id="CHEBI:132124"/>
        <dbReference type="ChEBI" id="CHEBI:133980"/>
        <dbReference type="ChEBI" id="CHEBI:139511"/>
    </reaction>
</comment>
<protein>
    <submittedName>
        <fullName evidence="3">Deazaflavin-dependent oxidoreductase (Nitroreductase family)</fullName>
    </submittedName>
</protein>
<dbReference type="GO" id="GO:0070967">
    <property type="term" value="F:coenzyme F420 binding"/>
    <property type="evidence" value="ECO:0007669"/>
    <property type="project" value="TreeGrafter"/>
</dbReference>
<dbReference type="PANTHER" id="PTHR39428:SF3">
    <property type="entry name" value="DEAZAFLAVIN-DEPENDENT NITROREDUCTASE"/>
    <property type="match status" value="1"/>
</dbReference>
<evidence type="ECO:0000313" key="4">
    <source>
        <dbReference type="Proteomes" id="UP000577707"/>
    </source>
</evidence>
<dbReference type="Proteomes" id="UP000577707">
    <property type="component" value="Unassembled WGS sequence"/>
</dbReference>
<dbReference type="Gene3D" id="2.30.110.10">
    <property type="entry name" value="Electron Transport, Fmn-binding Protein, Chain A"/>
    <property type="match status" value="1"/>
</dbReference>